<evidence type="ECO:0000259" key="2">
    <source>
        <dbReference type="Pfam" id="PF26572"/>
    </source>
</evidence>
<proteinExistence type="predicted"/>
<evidence type="ECO:0000313" key="4">
    <source>
        <dbReference type="Proteomes" id="UP000199417"/>
    </source>
</evidence>
<feature type="domain" description="DUF8185" evidence="2">
    <location>
        <begin position="102"/>
        <end position="220"/>
    </location>
</feature>
<dbReference type="InterPro" id="IPR016601">
    <property type="entry name" value="UCP012637"/>
</dbReference>
<dbReference type="RefSeq" id="WP_072844914.1">
    <property type="nucleotide sequence ID" value="NZ_FNAB01000010.1"/>
</dbReference>
<name>A0A1G7A6F6_9NOCA</name>
<dbReference type="Proteomes" id="UP000199417">
    <property type="component" value="Unassembled WGS sequence"/>
</dbReference>
<dbReference type="AlphaFoldDB" id="A0A1G7A6F6"/>
<evidence type="ECO:0000259" key="1">
    <source>
        <dbReference type="Pfam" id="PF26035"/>
    </source>
</evidence>
<feature type="domain" description="DUF8010" evidence="1">
    <location>
        <begin position="1"/>
        <end position="99"/>
    </location>
</feature>
<protein>
    <submittedName>
        <fullName evidence="3">Uncharacterized protein</fullName>
    </submittedName>
</protein>
<dbReference type="EMBL" id="FNAB01000010">
    <property type="protein sequence ID" value="SDE10402.1"/>
    <property type="molecule type" value="Genomic_DNA"/>
</dbReference>
<dbReference type="PIRSF" id="PIRSF012637">
    <property type="entry name" value="UCP012637"/>
    <property type="match status" value="1"/>
</dbReference>
<reference evidence="3 4" key="1">
    <citation type="submission" date="2016-10" db="EMBL/GenBank/DDBJ databases">
        <authorList>
            <person name="de Groot N.N."/>
        </authorList>
    </citation>
    <scope>NUCLEOTIDE SEQUENCE [LARGE SCALE GENOMIC DNA]</scope>
    <source>
        <strain evidence="3 4">JCM 11308</strain>
    </source>
</reference>
<organism evidence="3 4">
    <name type="scientific">Rhodococcus tukisamuensis</name>
    <dbReference type="NCBI Taxonomy" id="168276"/>
    <lineage>
        <taxon>Bacteria</taxon>
        <taxon>Bacillati</taxon>
        <taxon>Actinomycetota</taxon>
        <taxon>Actinomycetes</taxon>
        <taxon>Mycobacteriales</taxon>
        <taxon>Nocardiaceae</taxon>
        <taxon>Rhodococcus</taxon>
    </lineage>
</organism>
<dbReference type="InterPro" id="IPR058498">
    <property type="entry name" value="DUF8185"/>
</dbReference>
<sequence>MHERGLTVPDRGERENLATFLARAIRLDEAVVVRLRQRGEDMLEAWATTGFDALAARVVSGQVAPADTTAAGDALLRALTEATGAHVDPGFSMDSAWQGALPPVEGFVHVDDVPARVLVELAQQGVAVAKDFGSSQGPPASLLAQEVLTVDGAGEQVAVSMRTVFALAAMGFIPHAGAAPLALDADLARIDADETVRIRVTRGWLRLDARFGSVFARRGGSLPLTVI</sequence>
<keyword evidence="4" id="KW-1185">Reference proteome</keyword>
<gene>
    <name evidence="3" type="ORF">SAMN05444580_11064</name>
</gene>
<accession>A0A1G7A6F6</accession>
<dbReference type="STRING" id="168276.SAMN05444580_11064"/>
<dbReference type="Pfam" id="PF26035">
    <property type="entry name" value="DUF8010"/>
    <property type="match status" value="1"/>
</dbReference>
<dbReference type="Pfam" id="PF26572">
    <property type="entry name" value="DUF8185"/>
    <property type="match status" value="1"/>
</dbReference>
<dbReference type="InterPro" id="IPR058323">
    <property type="entry name" value="DUF8010"/>
</dbReference>
<evidence type="ECO:0000313" key="3">
    <source>
        <dbReference type="EMBL" id="SDE10402.1"/>
    </source>
</evidence>